<organism evidence="2 3">
    <name type="scientific">Alteromonas ponticola</name>
    <dbReference type="NCBI Taxonomy" id="2720613"/>
    <lineage>
        <taxon>Bacteria</taxon>
        <taxon>Pseudomonadati</taxon>
        <taxon>Pseudomonadota</taxon>
        <taxon>Gammaproteobacteria</taxon>
        <taxon>Alteromonadales</taxon>
        <taxon>Alteromonadaceae</taxon>
        <taxon>Alteromonas/Salinimonas group</taxon>
        <taxon>Alteromonas</taxon>
    </lineage>
</organism>
<evidence type="ECO:0000313" key="2">
    <source>
        <dbReference type="EMBL" id="NMH58983.1"/>
    </source>
</evidence>
<keyword evidence="3" id="KW-1185">Reference proteome</keyword>
<dbReference type="RefSeq" id="WP_169209563.1">
    <property type="nucleotide sequence ID" value="NZ_JAATNW010000002.1"/>
</dbReference>
<dbReference type="Proteomes" id="UP000709336">
    <property type="component" value="Unassembled WGS sequence"/>
</dbReference>
<accession>A0ABX1QXK3</accession>
<dbReference type="InterPro" id="IPR025641">
    <property type="entry name" value="DUF4340"/>
</dbReference>
<name>A0ABX1QXK3_9ALTE</name>
<protein>
    <submittedName>
        <fullName evidence="2">DUF4340 domain-containing protein</fullName>
    </submittedName>
</protein>
<sequence length="333" mass="37401">MNIRLAILISLVMVTSVAAYWLIFKSSNSEQITQSLWLEDLSSQSASVQQIEVVNASGTLFKARKEQGQWQATHLDTRLGFPVDTGALASLVNALSRAKVIETKTANPEYYHRLGVEEITKKDAQSTRILLQGTNTRWRVIVGNEAANGVGTYVRTAGDSQSLLVDQAFQLPAGPGDWLTRQVLPFTADDVVKVVVRYRDNQPVQFVRTQESIDSAWQLTDLQENEHLVYPTVIEQTVQELTSLNYDNAIAYVENQWEGEKLIGDVTFTLTDRSQVFAYLSQPNEAGSHKVWFSMPDNPSWVSDWVFLLSEFNSKSYMIGRGDVVSLKETENE</sequence>
<gene>
    <name evidence="2" type="ORF">HCJ96_02990</name>
</gene>
<reference evidence="2 3" key="1">
    <citation type="submission" date="2020-03" db="EMBL/GenBank/DDBJ databases">
        <title>Alteromonas ponticola sp. nov., isolated from seawater.</title>
        <authorList>
            <person name="Yoon J.-H."/>
            <person name="Kim Y.-O."/>
        </authorList>
    </citation>
    <scope>NUCLEOTIDE SEQUENCE [LARGE SCALE GENOMIC DNA]</scope>
    <source>
        <strain evidence="2 3">MYP5</strain>
    </source>
</reference>
<evidence type="ECO:0000313" key="3">
    <source>
        <dbReference type="Proteomes" id="UP000709336"/>
    </source>
</evidence>
<feature type="domain" description="DUF4340" evidence="1">
    <location>
        <begin position="75"/>
        <end position="250"/>
    </location>
</feature>
<proteinExistence type="predicted"/>
<dbReference type="Pfam" id="PF14238">
    <property type="entry name" value="DUF4340"/>
    <property type="match status" value="1"/>
</dbReference>
<evidence type="ECO:0000259" key="1">
    <source>
        <dbReference type="Pfam" id="PF14238"/>
    </source>
</evidence>
<dbReference type="EMBL" id="JAATNW010000002">
    <property type="protein sequence ID" value="NMH58983.1"/>
    <property type="molecule type" value="Genomic_DNA"/>
</dbReference>
<comment type="caution">
    <text evidence="2">The sequence shown here is derived from an EMBL/GenBank/DDBJ whole genome shotgun (WGS) entry which is preliminary data.</text>
</comment>